<dbReference type="SUPFAM" id="SSF81383">
    <property type="entry name" value="F-box domain"/>
    <property type="match status" value="1"/>
</dbReference>
<dbReference type="Gene3D" id="1.20.1280.50">
    <property type="match status" value="1"/>
</dbReference>
<evidence type="ECO:0000313" key="2">
    <source>
        <dbReference type="EMBL" id="KAK6783753.1"/>
    </source>
</evidence>
<dbReference type="AlphaFoldDB" id="A0AAN8T8E8"/>
<evidence type="ECO:0000313" key="3">
    <source>
        <dbReference type="Proteomes" id="UP001371456"/>
    </source>
</evidence>
<dbReference type="PANTHER" id="PTHR31672:SF13">
    <property type="entry name" value="F-BOX PROTEIN CPR30-LIKE"/>
    <property type="match status" value="1"/>
</dbReference>
<evidence type="ECO:0000259" key="1">
    <source>
        <dbReference type="Pfam" id="PF00646"/>
    </source>
</evidence>
<comment type="caution">
    <text evidence="2">The sequence shown here is derived from an EMBL/GenBank/DDBJ whole genome shotgun (WGS) entry which is preliminary data.</text>
</comment>
<dbReference type="InterPro" id="IPR001810">
    <property type="entry name" value="F-box_dom"/>
</dbReference>
<feature type="domain" description="F-box" evidence="1">
    <location>
        <begin position="4"/>
        <end position="40"/>
    </location>
</feature>
<dbReference type="InterPro" id="IPR036047">
    <property type="entry name" value="F-box-like_dom_sf"/>
</dbReference>
<keyword evidence="3" id="KW-1185">Reference proteome</keyword>
<proteinExistence type="predicted"/>
<dbReference type="InterPro" id="IPR050796">
    <property type="entry name" value="SCF_F-box_component"/>
</dbReference>
<reference evidence="2 3" key="1">
    <citation type="submission" date="2024-02" db="EMBL/GenBank/DDBJ databases">
        <title>de novo genome assembly of Solanum bulbocastanum strain 11H21.</title>
        <authorList>
            <person name="Hosaka A.J."/>
        </authorList>
    </citation>
    <scope>NUCLEOTIDE SEQUENCE [LARGE SCALE GENOMIC DNA]</scope>
    <source>
        <tissue evidence="2">Young leaves</tissue>
    </source>
</reference>
<name>A0AAN8T8E8_SOLBU</name>
<gene>
    <name evidence="2" type="ORF">RDI58_017207</name>
</gene>
<organism evidence="2 3">
    <name type="scientific">Solanum bulbocastanum</name>
    <name type="common">Wild potato</name>
    <dbReference type="NCBI Taxonomy" id="147425"/>
    <lineage>
        <taxon>Eukaryota</taxon>
        <taxon>Viridiplantae</taxon>
        <taxon>Streptophyta</taxon>
        <taxon>Embryophyta</taxon>
        <taxon>Tracheophyta</taxon>
        <taxon>Spermatophyta</taxon>
        <taxon>Magnoliopsida</taxon>
        <taxon>eudicotyledons</taxon>
        <taxon>Gunneridae</taxon>
        <taxon>Pentapetalae</taxon>
        <taxon>asterids</taxon>
        <taxon>lamiids</taxon>
        <taxon>Solanales</taxon>
        <taxon>Solanaceae</taxon>
        <taxon>Solanoideae</taxon>
        <taxon>Solaneae</taxon>
        <taxon>Solanum</taxon>
    </lineage>
</organism>
<dbReference type="PANTHER" id="PTHR31672">
    <property type="entry name" value="BNACNNG10540D PROTEIN"/>
    <property type="match status" value="1"/>
</dbReference>
<dbReference type="EMBL" id="JBANQN010000007">
    <property type="protein sequence ID" value="KAK6783753.1"/>
    <property type="molecule type" value="Genomic_DNA"/>
</dbReference>
<accession>A0AAN8T8E8</accession>
<protein>
    <recommendedName>
        <fullName evidence="1">F-box domain-containing protein</fullName>
    </recommendedName>
</protein>
<dbReference type="Proteomes" id="UP001371456">
    <property type="component" value="Unassembled WGS sequence"/>
</dbReference>
<dbReference type="Pfam" id="PF00646">
    <property type="entry name" value="F-box"/>
    <property type="match status" value="1"/>
</dbReference>
<sequence length="126" mass="15049">MAYLPCEITMIILSYLRVKSLLRFKCVSNSWYLWISNPKFELSNNQQRERPIVMMMFKEYSKLTCPIRFINQQLTLEELNVPFMTRDIDHESYLGIINVLGSCHDLILINIDKPMYLWNPATQFYT</sequence>